<dbReference type="Proteomes" id="UP000583944">
    <property type="component" value="Unassembled WGS sequence"/>
</dbReference>
<dbReference type="VEuPathDB" id="TriTrypDB:ECC02_008724"/>
<comment type="caution">
    <text evidence="4">The sequence shown here is derived from an EMBL/GenBank/DDBJ whole genome shotgun (WGS) entry which is preliminary data.</text>
</comment>
<dbReference type="EMBL" id="JABDHM010000099">
    <property type="protein sequence ID" value="KAF5218353.1"/>
    <property type="molecule type" value="Genomic_DNA"/>
</dbReference>
<feature type="compositionally biased region" description="Basic and acidic residues" evidence="1">
    <location>
        <begin position="122"/>
        <end position="140"/>
    </location>
</feature>
<keyword evidence="2" id="KW-1133">Transmembrane helix</keyword>
<feature type="region of interest" description="Disordered" evidence="1">
    <location>
        <begin position="113"/>
        <end position="463"/>
    </location>
</feature>
<sequence length="485" mass="48804">MFFLFTCCGAVCVFFLPTDSNCLMAHALPLLDCCHLCLCGGCVWCRGRVSPFILLCVDVLLVCAEGYTQVTGVMAMMMTGRVLLVCALCVLWCGAAVVVSSAGGVVDGGVKVGPLGDSQSGSRDEKAAKPELSRSVDEKLGSAGHLLDTRSGTNVSEQGNLVKEPPAGNVGKEGVQEEGKELPVTHTSRKKDKVTVPQSLPSPPAEDSPAKSPSQASMQGSPTTPGQPQENSQKSTGQPPTLQAQPPPPPAASGVGEADGDPVGASDTSRGTRDKNKDSKRGGGPISGPPSSGASSSPISNDGDASRNNGGAPSTQDTTSLKNNEQSGPTTSSRHAPLNRETPERSTPDAKQHSSETQENGTSQVADGDAAHSAAEQSAMGTKGSSGVSTTASNAPTTPQPQLPAPPVSTTATVTGAPAEKPTAERLPPPADSTPGEGLAATTTAQTKGTATPGDSDGSTAVSHTTSPLLLLLVVACAAAAAVAA</sequence>
<feature type="compositionally biased region" description="Polar residues" evidence="1">
    <location>
        <begin position="211"/>
        <end position="237"/>
    </location>
</feature>
<accession>A0A7J6XVM8</accession>
<evidence type="ECO:0000256" key="1">
    <source>
        <dbReference type="SAM" id="MobiDB-lite"/>
    </source>
</evidence>
<proteinExistence type="predicted"/>
<protein>
    <submittedName>
        <fullName evidence="4">Mucin-associated surface protein (MASP) subgroup S008</fullName>
    </submittedName>
</protein>
<gene>
    <name evidence="4" type="ORF">ECC02_008724</name>
</gene>
<feature type="compositionally biased region" description="Basic and acidic residues" evidence="1">
    <location>
        <begin position="341"/>
        <end position="356"/>
    </location>
</feature>
<feature type="compositionally biased region" description="Basic and acidic residues" evidence="1">
    <location>
        <begin position="174"/>
        <end position="183"/>
    </location>
</feature>
<feature type="compositionally biased region" description="Low complexity" evidence="1">
    <location>
        <begin position="289"/>
        <end position="300"/>
    </location>
</feature>
<evidence type="ECO:0000256" key="3">
    <source>
        <dbReference type="SAM" id="SignalP"/>
    </source>
</evidence>
<feature type="transmembrane region" description="Helical" evidence="2">
    <location>
        <begin position="82"/>
        <end position="106"/>
    </location>
</feature>
<evidence type="ECO:0000313" key="4">
    <source>
        <dbReference type="EMBL" id="KAF5218353.1"/>
    </source>
</evidence>
<keyword evidence="2" id="KW-0812">Transmembrane</keyword>
<feature type="compositionally biased region" description="Polar residues" evidence="1">
    <location>
        <begin position="375"/>
        <end position="394"/>
    </location>
</feature>
<feature type="compositionally biased region" description="Polar residues" evidence="1">
    <location>
        <begin position="306"/>
        <end position="334"/>
    </location>
</feature>
<keyword evidence="2" id="KW-0472">Membrane</keyword>
<evidence type="ECO:0000313" key="5">
    <source>
        <dbReference type="Proteomes" id="UP000583944"/>
    </source>
</evidence>
<feature type="compositionally biased region" description="Pro residues" evidence="1">
    <location>
        <begin position="398"/>
        <end position="407"/>
    </location>
</feature>
<organism evidence="4 5">
    <name type="scientific">Trypanosoma cruzi</name>
    <dbReference type="NCBI Taxonomy" id="5693"/>
    <lineage>
        <taxon>Eukaryota</taxon>
        <taxon>Discoba</taxon>
        <taxon>Euglenozoa</taxon>
        <taxon>Kinetoplastea</taxon>
        <taxon>Metakinetoplastina</taxon>
        <taxon>Trypanosomatida</taxon>
        <taxon>Trypanosomatidae</taxon>
        <taxon>Trypanosoma</taxon>
        <taxon>Schizotrypanum</taxon>
    </lineage>
</organism>
<evidence type="ECO:0000256" key="2">
    <source>
        <dbReference type="SAM" id="Phobius"/>
    </source>
</evidence>
<feature type="compositionally biased region" description="Basic and acidic residues" evidence="1">
    <location>
        <begin position="270"/>
        <end position="281"/>
    </location>
</feature>
<keyword evidence="3" id="KW-0732">Signal</keyword>
<feature type="compositionally biased region" description="Polar residues" evidence="1">
    <location>
        <begin position="150"/>
        <end position="159"/>
    </location>
</feature>
<name>A0A7J6XVM8_TRYCR</name>
<dbReference type="AlphaFoldDB" id="A0A7J6XVM8"/>
<feature type="signal peptide" evidence="3">
    <location>
        <begin position="1"/>
        <end position="22"/>
    </location>
</feature>
<reference evidence="4 5" key="1">
    <citation type="journal article" date="2019" name="Genome Biol. Evol.">
        <title>Nanopore Sequencing Significantly Improves Genome Assembly of the Protozoan Parasite Trypanosoma cruzi.</title>
        <authorList>
            <person name="Diaz-Viraque F."/>
            <person name="Pita S."/>
            <person name="Greif G."/>
            <person name="de Souza R.C.M."/>
            <person name="Iraola G."/>
            <person name="Robello C."/>
        </authorList>
    </citation>
    <scope>NUCLEOTIDE SEQUENCE [LARGE SCALE GENOMIC DNA]</scope>
    <source>
        <strain evidence="4 5">Berenice</strain>
    </source>
</reference>
<feature type="chain" id="PRO_5029553479" evidence="3">
    <location>
        <begin position="23"/>
        <end position="485"/>
    </location>
</feature>
<feature type="compositionally biased region" description="Low complexity" evidence="1">
    <location>
        <begin position="440"/>
        <end position="452"/>
    </location>
</feature>
<feature type="compositionally biased region" description="Low complexity" evidence="1">
    <location>
        <begin position="408"/>
        <end position="419"/>
    </location>
</feature>